<dbReference type="InterPro" id="IPR010985">
    <property type="entry name" value="Ribbon_hlx_hlx"/>
</dbReference>
<comment type="caution">
    <text evidence="1">The sequence shown here is derived from an EMBL/GenBank/DDBJ whole genome shotgun (WGS) entry which is preliminary data.</text>
</comment>
<protein>
    <submittedName>
        <fullName evidence="1">Toxin-antitoxin system, antitoxin component, HicB family</fullName>
    </submittedName>
</protein>
<proteinExistence type="predicted"/>
<dbReference type="Proteomes" id="UP000243401">
    <property type="component" value="Unassembled WGS sequence"/>
</dbReference>
<name>A0AAJ3U0E8_ECOLX</name>
<dbReference type="GO" id="GO:0006355">
    <property type="term" value="P:regulation of DNA-templated transcription"/>
    <property type="evidence" value="ECO:0007669"/>
    <property type="project" value="InterPro"/>
</dbReference>
<evidence type="ECO:0000313" key="1">
    <source>
        <dbReference type="EMBL" id="OSL49189.1"/>
    </source>
</evidence>
<reference evidence="1 2" key="1">
    <citation type="submission" date="2010-04" db="EMBL/GenBank/DDBJ databases">
        <title>The Genome Sequence of Escherichia coli H605.</title>
        <authorList>
            <consortium name="The Broad Institute Genome Sequencing Platform"/>
            <consortium name="The Broad Institute Genome Sequencing Center for Infectious Disease"/>
            <person name="Feldgarden M."/>
            <person name="Gordon D.M."/>
            <person name="Johnson J.R."/>
            <person name="Johnston B.D."/>
            <person name="Young S."/>
            <person name="Zeng Q."/>
            <person name="Koehrsen M."/>
            <person name="Alvarado L."/>
            <person name="Berlin A.M."/>
            <person name="Borenstein D."/>
            <person name="Chapman S.B."/>
            <person name="Chen Z."/>
            <person name="Engels R."/>
            <person name="Freedman E."/>
            <person name="Gellesch M."/>
            <person name="Goldberg J."/>
            <person name="Griggs A."/>
            <person name="Gujja S."/>
            <person name="Heilman E.R."/>
            <person name="Heiman D.I."/>
            <person name="Hepburn T.A."/>
            <person name="Howarth C."/>
            <person name="Jen D."/>
            <person name="Larson L."/>
            <person name="Mehta T."/>
            <person name="Park D."/>
            <person name="Pearson M."/>
            <person name="Richards J."/>
            <person name="Roberts A."/>
            <person name="Saif S."/>
            <person name="Shea T.D."/>
            <person name="Shenoy N."/>
            <person name="Sisk P."/>
            <person name="Stolte C."/>
            <person name="Sykes S.N."/>
            <person name="Walk T."/>
            <person name="White J."/>
            <person name="Yandava C."/>
            <person name="Haas B."/>
            <person name="Henn M.R."/>
            <person name="Nusbaum C."/>
            <person name="Birren B."/>
        </authorList>
    </citation>
    <scope>NUCLEOTIDE SEQUENCE [LARGE SCALE GENOMIC DNA]</scope>
    <source>
        <strain evidence="1 2">H605</strain>
    </source>
</reference>
<dbReference type="InterPro" id="IPR008651">
    <property type="entry name" value="Uncharacterised_HicB"/>
</dbReference>
<accession>A0AAJ3U0E8</accession>
<dbReference type="GO" id="GO:0043565">
    <property type="term" value="F:sequence-specific DNA binding"/>
    <property type="evidence" value="ECO:0007669"/>
    <property type="project" value="UniProtKB-ARBA"/>
</dbReference>
<gene>
    <name evidence="1" type="ORF">EATG_00056</name>
</gene>
<dbReference type="InterPro" id="IPR035069">
    <property type="entry name" value="TTHA1013/TTHA0281-like"/>
</dbReference>
<dbReference type="EMBL" id="ADJX01000002">
    <property type="protein sequence ID" value="OSL49189.1"/>
    <property type="molecule type" value="Genomic_DNA"/>
</dbReference>
<dbReference type="AlphaFoldDB" id="A0AAJ3U0E8"/>
<sequence>MTSGIDKMMKTRSLISQASNIITIKGQPAAVTFEADINAFRGKFLNVNGYCDFVATSIEALYREGESALDEWIADCEEDGIAPFREEEEQKRLTLRVPHHIDSRLTIVARQHSISKNQLIVDVLEREFSAQM</sequence>
<dbReference type="SUPFAM" id="SSF143100">
    <property type="entry name" value="TTHA1013/TTHA0281-like"/>
    <property type="match status" value="1"/>
</dbReference>
<organism evidence="1 2">
    <name type="scientific">Escherichia coli H605</name>
    <dbReference type="NCBI Taxonomy" id="656410"/>
    <lineage>
        <taxon>Bacteria</taxon>
        <taxon>Pseudomonadati</taxon>
        <taxon>Pseudomonadota</taxon>
        <taxon>Gammaproteobacteria</taxon>
        <taxon>Enterobacterales</taxon>
        <taxon>Enterobacteriaceae</taxon>
        <taxon>Escherichia</taxon>
    </lineage>
</organism>
<dbReference type="InterPro" id="IPR013321">
    <property type="entry name" value="Arc_rbn_hlx_hlx"/>
</dbReference>
<dbReference type="Gene3D" id="1.10.1220.10">
    <property type="entry name" value="Met repressor-like"/>
    <property type="match status" value="1"/>
</dbReference>
<dbReference type="Pfam" id="PF05534">
    <property type="entry name" value="HicB"/>
    <property type="match status" value="1"/>
</dbReference>
<dbReference type="SUPFAM" id="SSF47598">
    <property type="entry name" value="Ribbon-helix-helix"/>
    <property type="match status" value="1"/>
</dbReference>
<evidence type="ECO:0000313" key="2">
    <source>
        <dbReference type="Proteomes" id="UP000243401"/>
    </source>
</evidence>